<gene>
    <name evidence="3" type="ORF">SAMN05421879_10778</name>
</gene>
<feature type="region of interest" description="Disordered" evidence="1">
    <location>
        <begin position="78"/>
        <end position="141"/>
    </location>
</feature>
<protein>
    <recommendedName>
        <fullName evidence="5">Lipopolysaccharide assembly protein A domain-containing protein</fullName>
    </recommendedName>
</protein>
<evidence type="ECO:0000256" key="2">
    <source>
        <dbReference type="SAM" id="Phobius"/>
    </source>
</evidence>
<dbReference type="AlphaFoldDB" id="A0A285VQF8"/>
<dbReference type="RefSeq" id="WP_097188432.1">
    <property type="nucleotide sequence ID" value="NZ_OBQK01000007.1"/>
</dbReference>
<evidence type="ECO:0008006" key="5">
    <source>
        <dbReference type="Google" id="ProtNLM"/>
    </source>
</evidence>
<dbReference type="Proteomes" id="UP000219688">
    <property type="component" value="Unassembled WGS sequence"/>
</dbReference>
<evidence type="ECO:0000256" key="1">
    <source>
        <dbReference type="SAM" id="MobiDB-lite"/>
    </source>
</evidence>
<organism evidence="3 4">
    <name type="scientific">Ornithinimicrobium cerasi</name>
    <dbReference type="NCBI Taxonomy" id="2248773"/>
    <lineage>
        <taxon>Bacteria</taxon>
        <taxon>Bacillati</taxon>
        <taxon>Actinomycetota</taxon>
        <taxon>Actinomycetes</taxon>
        <taxon>Micrococcales</taxon>
        <taxon>Ornithinimicrobiaceae</taxon>
        <taxon>Ornithinimicrobium</taxon>
    </lineage>
</organism>
<keyword evidence="4" id="KW-1185">Reference proteome</keyword>
<keyword evidence="2" id="KW-1133">Transmembrane helix</keyword>
<name>A0A285VQF8_9MICO</name>
<keyword evidence="2" id="KW-0812">Transmembrane</keyword>
<accession>A0A285VQF8</accession>
<evidence type="ECO:0000313" key="3">
    <source>
        <dbReference type="EMBL" id="SOC56299.1"/>
    </source>
</evidence>
<feature type="compositionally biased region" description="Basic and acidic residues" evidence="1">
    <location>
        <begin position="78"/>
        <end position="98"/>
    </location>
</feature>
<feature type="transmembrane region" description="Helical" evidence="2">
    <location>
        <begin position="46"/>
        <end position="65"/>
    </location>
</feature>
<sequence length="141" mass="14994">MLIFGFLLLLLAAAVVAYMVLATVDMASVRLDYGILNLDLPPLWLYLAGLLTLLVAALGFWMVGAGARSKARRAREVRELRKQAKVQDRRTERADDATTGRTSLSRPAGSAGAGAPPSTAPRPGSGTTGTAGDRSRLDLDR</sequence>
<feature type="compositionally biased region" description="Low complexity" evidence="1">
    <location>
        <begin position="105"/>
        <end position="132"/>
    </location>
</feature>
<keyword evidence="2" id="KW-0472">Membrane</keyword>
<reference evidence="4" key="1">
    <citation type="submission" date="2017-08" db="EMBL/GenBank/DDBJ databases">
        <authorList>
            <person name="Varghese N."/>
            <person name="Submissions S."/>
        </authorList>
    </citation>
    <scope>NUCLEOTIDE SEQUENCE [LARGE SCALE GENOMIC DNA]</scope>
    <source>
        <strain evidence="4">USBA17B2</strain>
    </source>
</reference>
<dbReference type="EMBL" id="OBQK01000007">
    <property type="protein sequence ID" value="SOC56299.1"/>
    <property type="molecule type" value="Genomic_DNA"/>
</dbReference>
<evidence type="ECO:0000313" key="4">
    <source>
        <dbReference type="Proteomes" id="UP000219688"/>
    </source>
</evidence>
<proteinExistence type="predicted"/>